<protein>
    <submittedName>
        <fullName evidence="1">Uncharacterized protein</fullName>
    </submittedName>
</protein>
<gene>
    <name evidence="1" type="ORF">B0T14DRAFT_565304</name>
</gene>
<comment type="caution">
    <text evidence="1">The sequence shown here is derived from an EMBL/GenBank/DDBJ whole genome shotgun (WGS) entry which is preliminary data.</text>
</comment>
<organism evidence="1 2">
    <name type="scientific">Immersiella caudata</name>
    <dbReference type="NCBI Taxonomy" id="314043"/>
    <lineage>
        <taxon>Eukaryota</taxon>
        <taxon>Fungi</taxon>
        <taxon>Dikarya</taxon>
        <taxon>Ascomycota</taxon>
        <taxon>Pezizomycotina</taxon>
        <taxon>Sordariomycetes</taxon>
        <taxon>Sordariomycetidae</taxon>
        <taxon>Sordariales</taxon>
        <taxon>Lasiosphaeriaceae</taxon>
        <taxon>Immersiella</taxon>
    </lineage>
</organism>
<evidence type="ECO:0000313" key="1">
    <source>
        <dbReference type="EMBL" id="KAK0623997.1"/>
    </source>
</evidence>
<dbReference type="AlphaFoldDB" id="A0AA39WZ36"/>
<accession>A0AA39WZ36</accession>
<proteinExistence type="predicted"/>
<dbReference type="Proteomes" id="UP001175000">
    <property type="component" value="Unassembled WGS sequence"/>
</dbReference>
<sequence>MACITAGGWLALGGLGLERNARVFAGGAGLAGNERLYFVVGIFETWQDHPLETIVKVGAGTENNNFSKDLLAGCGKGRRHAHINGPESDRYLVAFFQDWETGDLFENEREEWIMKNLNRGHLQPATESYSWNMYRITFAIKLPVLLSIIAGVT</sequence>
<keyword evidence="2" id="KW-1185">Reference proteome</keyword>
<dbReference type="EMBL" id="JAULSU010000003">
    <property type="protein sequence ID" value="KAK0623997.1"/>
    <property type="molecule type" value="Genomic_DNA"/>
</dbReference>
<reference evidence="1" key="1">
    <citation type="submission" date="2023-06" db="EMBL/GenBank/DDBJ databases">
        <title>Genome-scale phylogeny and comparative genomics of the fungal order Sordariales.</title>
        <authorList>
            <consortium name="Lawrence Berkeley National Laboratory"/>
            <person name="Hensen N."/>
            <person name="Bonometti L."/>
            <person name="Westerberg I."/>
            <person name="Brannstrom I.O."/>
            <person name="Guillou S."/>
            <person name="Cros-Aarteil S."/>
            <person name="Calhoun S."/>
            <person name="Haridas S."/>
            <person name="Kuo A."/>
            <person name="Mondo S."/>
            <person name="Pangilinan J."/>
            <person name="Riley R."/>
            <person name="Labutti K."/>
            <person name="Andreopoulos B."/>
            <person name="Lipzen A."/>
            <person name="Chen C."/>
            <person name="Yanf M."/>
            <person name="Daum C."/>
            <person name="Ng V."/>
            <person name="Clum A."/>
            <person name="Steindorff A."/>
            <person name="Ohm R."/>
            <person name="Martin F."/>
            <person name="Silar P."/>
            <person name="Natvig D."/>
            <person name="Lalanne C."/>
            <person name="Gautier V."/>
            <person name="Ament-Velasquez S.L."/>
            <person name="Kruys A."/>
            <person name="Hutchinson M.I."/>
            <person name="Powell A.J."/>
            <person name="Barry K."/>
            <person name="Miller A.N."/>
            <person name="Grigoriev I.V."/>
            <person name="Debuchy R."/>
            <person name="Gladieux P."/>
            <person name="Thoren M.H."/>
            <person name="Johannesson H."/>
        </authorList>
    </citation>
    <scope>NUCLEOTIDE SEQUENCE</scope>
    <source>
        <strain evidence="1">CBS 606.72</strain>
    </source>
</reference>
<name>A0AA39WZ36_9PEZI</name>
<evidence type="ECO:0000313" key="2">
    <source>
        <dbReference type="Proteomes" id="UP001175000"/>
    </source>
</evidence>